<evidence type="ECO:0000313" key="2">
    <source>
        <dbReference type="Proteomes" id="UP000315388"/>
    </source>
</evidence>
<dbReference type="AlphaFoldDB" id="A0A502BQ00"/>
<dbReference type="Gene3D" id="3.40.1570.10">
    <property type="entry name" value="HemS/ChuS/ChuX like domains"/>
    <property type="match status" value="1"/>
</dbReference>
<organism evidence="1 2">
    <name type="scientific">Brucella gallinifaecis</name>
    <dbReference type="NCBI Taxonomy" id="215590"/>
    <lineage>
        <taxon>Bacteria</taxon>
        <taxon>Pseudomonadati</taxon>
        <taxon>Pseudomonadota</taxon>
        <taxon>Alphaproteobacteria</taxon>
        <taxon>Hyphomicrobiales</taxon>
        <taxon>Brucellaceae</taxon>
        <taxon>Brucella/Ochrobactrum group</taxon>
        <taxon>Brucella</taxon>
    </lineage>
</organism>
<dbReference type="SUPFAM" id="SSF144064">
    <property type="entry name" value="Heme iron utilization protein-like"/>
    <property type="match status" value="2"/>
</dbReference>
<sequence length="237" mass="26168">MSEQPTRVKLLADAADILKTLPAMGKLMINSKSGGATHERIGVVKTVEVRDGWIYFSGDEHHSRIDLSAIVSLIADRSSIMQDKVYPRIDLIAEDESVIGSVIGFDGAEPFDQALKEFAFSQLPPKDKNRGNSEAVEIGDDEPGLKPFVAAQRNKAQVRIALDLPAFKQEWSGEMPEVRPSRGFINVMKPDFHLHLKAGHVASWREAEEGNEHRFYALDASGQETGLVISANKEAFQ</sequence>
<gene>
    <name evidence="1" type="ORF">FHY56_08850</name>
</gene>
<dbReference type="InterPro" id="IPR053733">
    <property type="entry name" value="Heme_Transport_Util_sf"/>
</dbReference>
<evidence type="ECO:0000313" key="1">
    <source>
        <dbReference type="EMBL" id="TPF75366.1"/>
    </source>
</evidence>
<accession>A0A502BQ00</accession>
<protein>
    <submittedName>
        <fullName evidence="1">Uncharacterized protein</fullName>
    </submittedName>
</protein>
<dbReference type="OrthoDB" id="316630at2"/>
<name>A0A502BQ00_9HYPH</name>
<reference evidence="1 2" key="1">
    <citation type="journal article" date="2003" name="Int. J. Syst. Evol. Microbiol.">
        <title>Towards a standardized format for the description of a novel species (of an established genus): Ochrobactrum gallinifaecis sp. nov.</title>
        <authorList>
            <person name="Kampfer P."/>
            <person name="Buczolits S."/>
            <person name="Albrecht A."/>
            <person name="Busse H.J."/>
            <person name="Stackebrandt E."/>
        </authorList>
    </citation>
    <scope>NUCLEOTIDE SEQUENCE [LARGE SCALE GENOMIC DNA]</scope>
    <source>
        <strain evidence="1 2">ISO 196</strain>
    </source>
</reference>
<comment type="caution">
    <text evidence="1">The sequence shown here is derived from an EMBL/GenBank/DDBJ whole genome shotgun (WGS) entry which is preliminary data.</text>
</comment>
<proteinExistence type="predicted"/>
<dbReference type="RefSeq" id="WP_140904804.1">
    <property type="nucleotide sequence ID" value="NZ_JBHTMD010000013.1"/>
</dbReference>
<keyword evidence="2" id="KW-1185">Reference proteome</keyword>
<dbReference type="EMBL" id="VEWJ01000005">
    <property type="protein sequence ID" value="TPF75366.1"/>
    <property type="molecule type" value="Genomic_DNA"/>
</dbReference>
<dbReference type="Proteomes" id="UP000315388">
    <property type="component" value="Unassembled WGS sequence"/>
</dbReference>